<reference evidence="4 5" key="1">
    <citation type="submission" date="2015-07" db="EMBL/GenBank/DDBJ databases">
        <title>Comparative genomics of the Sigatoka disease complex on banana suggests a link between parallel evolutionary changes in Pseudocercospora fijiensis and Pseudocercospora eumusae and increased virulence on the banana host.</title>
        <authorList>
            <person name="Chang T.-C."/>
            <person name="Salvucci A."/>
            <person name="Crous P.W."/>
            <person name="Stergiopoulos I."/>
        </authorList>
    </citation>
    <scope>NUCLEOTIDE SEQUENCE [LARGE SCALE GENOMIC DNA]</scope>
    <source>
        <strain evidence="4 5">CBS 116634</strain>
    </source>
</reference>
<name>A0A139GVW0_9PEZI</name>
<dbReference type="InterPro" id="IPR019819">
    <property type="entry name" value="Carboxylesterase_B_CS"/>
</dbReference>
<feature type="domain" description="Carboxylesterase type B" evidence="3">
    <location>
        <begin position="45"/>
        <end position="553"/>
    </location>
</feature>
<dbReference type="PANTHER" id="PTHR43918">
    <property type="entry name" value="ACETYLCHOLINESTERASE"/>
    <property type="match status" value="1"/>
</dbReference>
<evidence type="ECO:0000313" key="5">
    <source>
        <dbReference type="Proteomes" id="UP000073492"/>
    </source>
</evidence>
<dbReference type="Gene3D" id="3.40.50.1820">
    <property type="entry name" value="alpha/beta hydrolase"/>
    <property type="match status" value="1"/>
</dbReference>
<comment type="similarity">
    <text evidence="1">Belongs to the type-B carboxylesterase/lipase family.</text>
</comment>
<sequence>MASLHASLNDIPLAAARLFNSIVEAATIPEHHNPQTASPIANLSYATYYGTALPNGVSQWLGIRYAAPPTGARRFRRAEPPLPTAQIQNAASHGPVCLPVQGAGDGTLPGTYDEDCLFIDIYAPSRPRNTKKDLLPVMLWIQGGAFVELVNFNYNGSGLATTGDVVVASFNYRVGPYGFLANDELAAEGNLNLGLQDQRTAMRWVQEHISAFGGDPSKVTLFGASVGGGSVPLQALAYGGRPPRAEEVTWRAGIGEAPYLPSVFSVAEQVFHYRDLLTATNCSDINCLRSVTSEKIQSANFAVPFPGQKSNALFAYGPVIDGSLLPDTPLNLLKEGRYLKDKPLILGSSRTEGTIFVPQANTTAEVNSFLQAQFPNITNDTLVKAQDLYKKTPKTLPGVNITLAPLFLRAAELYGDASFFCPTLDFAQSFTKAEVPVHFFIDHIEDPIEVAAGYIVPHTWELQGVWGPSNSVSSVALPGANSYEPDKVNAGMVPILQKYWTSFARTAGDVNALKAKGAPIWKAFEDGNYVWLQSNSTRMERMQADLVAKCAFWKSVKTELGQ</sequence>
<proteinExistence type="inferred from homology"/>
<dbReference type="ESTHER" id="9pezi-a0a139gvw0">
    <property type="family name" value="Fungal_carboxylesterase_lipase"/>
</dbReference>
<accession>A0A139GVW0</accession>
<keyword evidence="5" id="KW-1185">Reference proteome</keyword>
<comment type="caution">
    <text evidence="4">The sequence shown here is derived from an EMBL/GenBank/DDBJ whole genome shotgun (WGS) entry which is preliminary data.</text>
</comment>
<evidence type="ECO:0000256" key="2">
    <source>
        <dbReference type="ARBA" id="ARBA00022801"/>
    </source>
</evidence>
<dbReference type="InterPro" id="IPR029058">
    <property type="entry name" value="AB_hydrolase_fold"/>
</dbReference>
<dbReference type="AlphaFoldDB" id="A0A139GVW0"/>
<dbReference type="SUPFAM" id="SSF53474">
    <property type="entry name" value="alpha/beta-Hydrolases"/>
    <property type="match status" value="1"/>
</dbReference>
<organism evidence="4 5">
    <name type="scientific">Pseudocercospora musae</name>
    <dbReference type="NCBI Taxonomy" id="113226"/>
    <lineage>
        <taxon>Eukaryota</taxon>
        <taxon>Fungi</taxon>
        <taxon>Dikarya</taxon>
        <taxon>Ascomycota</taxon>
        <taxon>Pezizomycotina</taxon>
        <taxon>Dothideomycetes</taxon>
        <taxon>Dothideomycetidae</taxon>
        <taxon>Mycosphaerellales</taxon>
        <taxon>Mycosphaerellaceae</taxon>
        <taxon>Pseudocercospora</taxon>
    </lineage>
</organism>
<dbReference type="EMBL" id="LFZO01000990">
    <property type="protein sequence ID" value="KXS94323.1"/>
    <property type="molecule type" value="Genomic_DNA"/>
</dbReference>
<keyword evidence="2" id="KW-0378">Hydrolase</keyword>
<protein>
    <recommendedName>
        <fullName evidence="3">Carboxylesterase type B domain-containing protein</fullName>
    </recommendedName>
</protein>
<dbReference type="InterPro" id="IPR050654">
    <property type="entry name" value="AChE-related_enzymes"/>
</dbReference>
<gene>
    <name evidence="4" type="ORF">AC579_3733</name>
</gene>
<dbReference type="GO" id="GO:0052689">
    <property type="term" value="F:carboxylic ester hydrolase activity"/>
    <property type="evidence" value="ECO:0007669"/>
    <property type="project" value="TreeGrafter"/>
</dbReference>
<evidence type="ECO:0000313" key="4">
    <source>
        <dbReference type="EMBL" id="KXS94323.1"/>
    </source>
</evidence>
<dbReference type="PROSITE" id="PS00941">
    <property type="entry name" value="CARBOXYLESTERASE_B_2"/>
    <property type="match status" value="1"/>
</dbReference>
<dbReference type="PANTHER" id="PTHR43918:SF4">
    <property type="entry name" value="CARBOXYLIC ESTER HYDROLASE"/>
    <property type="match status" value="1"/>
</dbReference>
<dbReference type="Pfam" id="PF00135">
    <property type="entry name" value="COesterase"/>
    <property type="match status" value="1"/>
</dbReference>
<dbReference type="InterPro" id="IPR002018">
    <property type="entry name" value="CarbesteraseB"/>
</dbReference>
<dbReference type="STRING" id="113226.A0A139GVW0"/>
<dbReference type="OrthoDB" id="408631at2759"/>
<dbReference type="Proteomes" id="UP000073492">
    <property type="component" value="Unassembled WGS sequence"/>
</dbReference>
<evidence type="ECO:0000259" key="3">
    <source>
        <dbReference type="Pfam" id="PF00135"/>
    </source>
</evidence>
<evidence type="ECO:0000256" key="1">
    <source>
        <dbReference type="ARBA" id="ARBA00005964"/>
    </source>
</evidence>